<accession>A0AAE0VRC1</accession>
<feature type="compositionally biased region" description="Basic and acidic residues" evidence="1">
    <location>
        <begin position="82"/>
        <end position="114"/>
    </location>
</feature>
<gene>
    <name evidence="2" type="ORF">CHS0354_035091</name>
</gene>
<reference evidence="2" key="3">
    <citation type="submission" date="2023-05" db="EMBL/GenBank/DDBJ databases">
        <authorList>
            <person name="Smith C.H."/>
        </authorList>
    </citation>
    <scope>NUCLEOTIDE SEQUENCE</scope>
    <source>
        <strain evidence="2">CHS0354</strain>
        <tissue evidence="2">Mantle</tissue>
    </source>
</reference>
<feature type="region of interest" description="Disordered" evidence="1">
    <location>
        <begin position="51"/>
        <end position="114"/>
    </location>
</feature>
<dbReference type="AlphaFoldDB" id="A0AAE0VRC1"/>
<organism evidence="2 3">
    <name type="scientific">Potamilus streckersoni</name>
    <dbReference type="NCBI Taxonomy" id="2493646"/>
    <lineage>
        <taxon>Eukaryota</taxon>
        <taxon>Metazoa</taxon>
        <taxon>Spiralia</taxon>
        <taxon>Lophotrochozoa</taxon>
        <taxon>Mollusca</taxon>
        <taxon>Bivalvia</taxon>
        <taxon>Autobranchia</taxon>
        <taxon>Heteroconchia</taxon>
        <taxon>Palaeoheterodonta</taxon>
        <taxon>Unionida</taxon>
        <taxon>Unionoidea</taxon>
        <taxon>Unionidae</taxon>
        <taxon>Ambleminae</taxon>
        <taxon>Lampsilini</taxon>
        <taxon>Potamilus</taxon>
    </lineage>
</organism>
<dbReference type="EMBL" id="JAEAOA010002058">
    <property type="protein sequence ID" value="KAK3586307.1"/>
    <property type="molecule type" value="Genomic_DNA"/>
</dbReference>
<evidence type="ECO:0000313" key="3">
    <source>
        <dbReference type="Proteomes" id="UP001195483"/>
    </source>
</evidence>
<keyword evidence="3" id="KW-1185">Reference proteome</keyword>
<reference evidence="2" key="1">
    <citation type="journal article" date="2021" name="Genome Biol. Evol.">
        <title>A High-Quality Reference Genome for a Parasitic Bivalve with Doubly Uniparental Inheritance (Bivalvia: Unionida).</title>
        <authorList>
            <person name="Smith C.H."/>
        </authorList>
    </citation>
    <scope>NUCLEOTIDE SEQUENCE</scope>
    <source>
        <strain evidence="2">CHS0354</strain>
    </source>
</reference>
<dbReference type="Proteomes" id="UP001195483">
    <property type="component" value="Unassembled WGS sequence"/>
</dbReference>
<sequence>MPGPSKTHTIEELEEIRHAIENSDRTHTDAQHFYDITPDFEDIRILPNGKQHSEAHLKGKPLTTQADTKPTLAVLSGSWSRTTREARKNETTAENREAVNEDQEKKEADANDTG</sequence>
<evidence type="ECO:0000313" key="2">
    <source>
        <dbReference type="EMBL" id="KAK3586307.1"/>
    </source>
</evidence>
<protein>
    <submittedName>
        <fullName evidence="2">Uncharacterized protein</fullName>
    </submittedName>
</protein>
<comment type="caution">
    <text evidence="2">The sequence shown here is derived from an EMBL/GenBank/DDBJ whole genome shotgun (WGS) entry which is preliminary data.</text>
</comment>
<name>A0AAE0VRC1_9BIVA</name>
<evidence type="ECO:0000256" key="1">
    <source>
        <dbReference type="SAM" id="MobiDB-lite"/>
    </source>
</evidence>
<proteinExistence type="predicted"/>
<reference evidence="2" key="2">
    <citation type="journal article" date="2021" name="Genome Biol. Evol.">
        <title>Developing a high-quality reference genome for a parasitic bivalve with doubly uniparental inheritance (Bivalvia: Unionida).</title>
        <authorList>
            <person name="Smith C.H."/>
        </authorList>
    </citation>
    <scope>NUCLEOTIDE SEQUENCE</scope>
    <source>
        <strain evidence="2">CHS0354</strain>
        <tissue evidence="2">Mantle</tissue>
    </source>
</reference>